<reference evidence="2 3" key="1">
    <citation type="submission" date="2018-09" db="EMBL/GenBank/DDBJ databases">
        <title>Comparative Genomic Analysis of Eight Novel Haloalkaliphilic Bacteriophages from Lake Elmenteita, Kenya.</title>
        <authorList>
            <person name="Akhwale J.K."/>
        </authorList>
    </citation>
    <scope>NUCLEOTIDE SEQUENCE [LARGE SCALE GENOMIC DNA]</scope>
</reference>
<organism evidence="2 3">
    <name type="scientific">Bacillus phage vB_BcoS-136</name>
    <dbReference type="NCBI Taxonomy" id="2419619"/>
    <lineage>
        <taxon>Viruses</taxon>
        <taxon>Duplodnaviria</taxon>
        <taxon>Heunggongvirae</taxon>
        <taxon>Uroviricota</taxon>
        <taxon>Caudoviricetes</taxon>
        <taxon>Heleneionescovirinae</taxon>
        <taxon>Kenyattavirus</taxon>
        <taxon>Kenyattavirus kv136</taxon>
    </lineage>
</organism>
<feature type="coiled-coil region" evidence="1">
    <location>
        <begin position="4"/>
        <end position="38"/>
    </location>
</feature>
<proteinExistence type="predicted"/>
<name>A0A3G3BVS2_9CAUD</name>
<dbReference type="EMBL" id="MH884508">
    <property type="protein sequence ID" value="AYP68156.1"/>
    <property type="molecule type" value="Genomic_DNA"/>
</dbReference>
<evidence type="ECO:0000313" key="3">
    <source>
        <dbReference type="Proteomes" id="UP000274199"/>
    </source>
</evidence>
<keyword evidence="3" id="KW-1185">Reference proteome</keyword>
<evidence type="ECO:0000256" key="1">
    <source>
        <dbReference type="SAM" id="Coils"/>
    </source>
</evidence>
<gene>
    <name evidence="2" type="ORF">vBBcoS136_00024</name>
</gene>
<protein>
    <submittedName>
        <fullName evidence="2">Uncharacterized protein</fullName>
    </submittedName>
</protein>
<dbReference type="Proteomes" id="UP000274199">
    <property type="component" value="Segment"/>
</dbReference>
<accession>A0A3G3BVS2</accession>
<sequence>MKSLEVILEKRQDLNLRLELYQSEINELRSRWKDLDEEERKEYGRLFMTITRLETQIDTLTYVINHDSKMRDAKHHAYKRGE</sequence>
<evidence type="ECO:0000313" key="2">
    <source>
        <dbReference type="EMBL" id="AYP68156.1"/>
    </source>
</evidence>
<keyword evidence="1" id="KW-0175">Coiled coil</keyword>